<proteinExistence type="inferred from homology"/>
<dbReference type="EMBL" id="NHYE01005583">
    <property type="protein sequence ID" value="PPQ69004.1"/>
    <property type="molecule type" value="Genomic_DNA"/>
</dbReference>
<accession>A0A409VRW4</accession>
<dbReference type="OrthoDB" id="1901244at2759"/>
<keyword evidence="4" id="KW-1185">Reference proteome</keyword>
<feature type="compositionally biased region" description="Basic and acidic residues" evidence="2">
    <location>
        <begin position="222"/>
        <end position="238"/>
    </location>
</feature>
<dbReference type="AlphaFoldDB" id="A0A409VRW4"/>
<evidence type="ECO:0000256" key="1">
    <source>
        <dbReference type="ARBA" id="ARBA00009740"/>
    </source>
</evidence>
<evidence type="ECO:0008006" key="5">
    <source>
        <dbReference type="Google" id="ProtNLM"/>
    </source>
</evidence>
<dbReference type="InParanoid" id="A0A409VRW4"/>
<comment type="caution">
    <text evidence="3">The sequence shown here is derived from an EMBL/GenBank/DDBJ whole genome shotgun (WGS) entry which is preliminary data.</text>
</comment>
<evidence type="ECO:0000256" key="2">
    <source>
        <dbReference type="SAM" id="MobiDB-lite"/>
    </source>
</evidence>
<feature type="compositionally biased region" description="Basic and acidic residues" evidence="2">
    <location>
        <begin position="1"/>
        <end position="10"/>
    </location>
</feature>
<sequence length="270" mass="30465">MHGCHYDKGTSEISSAPTGSSGQTAIPPGKPLSANTQTLNTMAGLVQEFAPLKNICGFLNAFHLYADEPTRFVEAHHYCASVNEDFRQCLIYDSNEKDARLIGVEYMITPKLYETLDESERRLWHSHVFEIKSGMLIMPKPPFIPESVWEIAENKEMEQIIQLYGKIYHLWQIDRGDALPIGVPKLMTSVTEESEIDGELLERIKERDRKFVADFNKKREMRKGLKEPEIHPDADQCKKKASSSGTSDVKGLPKKDFPTLAEAAAPRAVQ</sequence>
<feature type="compositionally biased region" description="Polar residues" evidence="2">
    <location>
        <begin position="11"/>
        <end position="24"/>
    </location>
</feature>
<organism evidence="3 4">
    <name type="scientific">Gymnopilus dilepis</name>
    <dbReference type="NCBI Taxonomy" id="231916"/>
    <lineage>
        <taxon>Eukaryota</taxon>
        <taxon>Fungi</taxon>
        <taxon>Dikarya</taxon>
        <taxon>Basidiomycota</taxon>
        <taxon>Agaricomycotina</taxon>
        <taxon>Agaricomycetes</taxon>
        <taxon>Agaricomycetidae</taxon>
        <taxon>Agaricales</taxon>
        <taxon>Agaricineae</taxon>
        <taxon>Hymenogastraceae</taxon>
        <taxon>Gymnopilus</taxon>
    </lineage>
</organism>
<dbReference type="STRING" id="231916.A0A409VRW4"/>
<dbReference type="Proteomes" id="UP000284706">
    <property type="component" value="Unassembled WGS sequence"/>
</dbReference>
<evidence type="ECO:0000313" key="3">
    <source>
        <dbReference type="EMBL" id="PPQ69004.1"/>
    </source>
</evidence>
<dbReference type="InterPro" id="IPR010686">
    <property type="entry name" value="OBAP-like"/>
</dbReference>
<feature type="region of interest" description="Disordered" evidence="2">
    <location>
        <begin position="1"/>
        <end position="33"/>
    </location>
</feature>
<evidence type="ECO:0000313" key="4">
    <source>
        <dbReference type="Proteomes" id="UP000284706"/>
    </source>
</evidence>
<gene>
    <name evidence="3" type="ORF">CVT26_001938</name>
</gene>
<dbReference type="PANTHER" id="PTHR31360">
    <property type="match status" value="1"/>
</dbReference>
<comment type="similarity">
    <text evidence="1">Belongs to the OBAP family.</text>
</comment>
<reference evidence="3 4" key="1">
    <citation type="journal article" date="2018" name="Evol. Lett.">
        <title>Horizontal gene cluster transfer increased hallucinogenic mushroom diversity.</title>
        <authorList>
            <person name="Reynolds H.T."/>
            <person name="Vijayakumar V."/>
            <person name="Gluck-Thaler E."/>
            <person name="Korotkin H.B."/>
            <person name="Matheny P.B."/>
            <person name="Slot J.C."/>
        </authorList>
    </citation>
    <scope>NUCLEOTIDE SEQUENCE [LARGE SCALE GENOMIC DNA]</scope>
    <source>
        <strain evidence="3 4">SRW20</strain>
    </source>
</reference>
<protein>
    <recommendedName>
        <fullName evidence="5">DUF1264 domain-containing protein</fullName>
    </recommendedName>
</protein>
<feature type="region of interest" description="Disordered" evidence="2">
    <location>
        <begin position="222"/>
        <end position="270"/>
    </location>
</feature>
<dbReference type="Pfam" id="PF06884">
    <property type="entry name" value="DUF1264"/>
    <property type="match status" value="1"/>
</dbReference>
<dbReference type="PANTHER" id="PTHR31360:SF0">
    <property type="entry name" value="OIL BODY-ASSOCIATED PROTEIN 1B"/>
    <property type="match status" value="1"/>
</dbReference>
<name>A0A409VRW4_9AGAR</name>